<feature type="domain" description="DhaK" evidence="1">
    <location>
        <begin position="7"/>
        <end position="181"/>
    </location>
</feature>
<evidence type="ECO:0000313" key="3">
    <source>
        <dbReference type="Proteomes" id="UP000603940"/>
    </source>
</evidence>
<proteinExistence type="predicted"/>
<feature type="non-terminal residue" evidence="2">
    <location>
        <position position="181"/>
    </location>
</feature>
<evidence type="ECO:0000313" key="2">
    <source>
        <dbReference type="EMBL" id="MBC9179372.1"/>
    </source>
</evidence>
<dbReference type="RefSeq" id="WP_187780410.1">
    <property type="nucleotide sequence ID" value="NZ_JACTUZ010000142.1"/>
</dbReference>
<dbReference type="InterPro" id="IPR050861">
    <property type="entry name" value="Dihydroxyacetone_Kinase"/>
</dbReference>
<dbReference type="PANTHER" id="PTHR28629:SF4">
    <property type="entry name" value="TRIOKINASE_FMN CYCLASE"/>
    <property type="match status" value="1"/>
</dbReference>
<dbReference type="PROSITE" id="PS51481">
    <property type="entry name" value="DHAK"/>
    <property type="match status" value="1"/>
</dbReference>
<accession>A0ABR7RD06</accession>
<keyword evidence="2" id="KW-0418">Kinase</keyword>
<dbReference type="PANTHER" id="PTHR28629">
    <property type="entry name" value="TRIOKINASE/FMN CYCLASE"/>
    <property type="match status" value="1"/>
</dbReference>
<reference evidence="2 3" key="1">
    <citation type="journal article" date="2009" name="Int. J. Syst. Evol. Microbiol.">
        <title>Transfer of Teichococcus ludipueritiae and Muricoccus roseus to the genus Roseomonas, as Roseomonas ludipueritiae comb. nov. and Roseomonas rosea comb. nov., respectively, and emended description of the genus Roseomonas.</title>
        <authorList>
            <person name="Sanchez-Porro C."/>
            <person name="Gallego V."/>
            <person name="Busse H.J."/>
            <person name="Kampfer P."/>
            <person name="Ventosa A."/>
        </authorList>
    </citation>
    <scope>NUCLEOTIDE SEQUENCE [LARGE SCALE GENOMIC DNA]</scope>
    <source>
        <strain evidence="2 3">DSM 14915</strain>
    </source>
</reference>
<sequence>MKKLINNPRRVVREMLEGLADLNPAQALLEAEDVILLADLPPAAARPVVVLSGGGAGHEPAHAGYVGPGMLAAAVAGDVFTSPSVDAVLSGIRAVAGPAGALLVVKNYTGDRLNFGLAAELAAAEGIPAEVVVVADDVALRDTVEPARRRGIAGTVLVHKVAGAAAAAGKPLAEVARLARE</sequence>
<organism evidence="2 3">
    <name type="scientific">Pseudoroseomonas ludipueritiae</name>
    <dbReference type="NCBI Taxonomy" id="198093"/>
    <lineage>
        <taxon>Bacteria</taxon>
        <taxon>Pseudomonadati</taxon>
        <taxon>Pseudomonadota</taxon>
        <taxon>Alphaproteobacteria</taxon>
        <taxon>Acetobacterales</taxon>
        <taxon>Acetobacteraceae</taxon>
        <taxon>Pseudoroseomonas</taxon>
    </lineage>
</organism>
<keyword evidence="3" id="KW-1185">Reference proteome</keyword>
<gene>
    <name evidence="2" type="ORF">IBL25_20730</name>
</gene>
<dbReference type="InterPro" id="IPR004006">
    <property type="entry name" value="DhaK_dom"/>
</dbReference>
<dbReference type="Gene3D" id="3.40.50.10440">
    <property type="entry name" value="Dihydroxyacetone kinase, domain 1"/>
    <property type="match status" value="1"/>
</dbReference>
<dbReference type="Pfam" id="PF02733">
    <property type="entry name" value="Dak1"/>
    <property type="match status" value="1"/>
</dbReference>
<protein>
    <submittedName>
        <fullName evidence="2">Dihydroxyacetone kinase subunit DhaK</fullName>
    </submittedName>
</protein>
<dbReference type="SUPFAM" id="SSF82549">
    <property type="entry name" value="DAK1/DegV-like"/>
    <property type="match status" value="1"/>
</dbReference>
<evidence type="ECO:0000259" key="1">
    <source>
        <dbReference type="PROSITE" id="PS51481"/>
    </source>
</evidence>
<comment type="caution">
    <text evidence="2">The sequence shown here is derived from an EMBL/GenBank/DDBJ whole genome shotgun (WGS) entry which is preliminary data.</text>
</comment>
<dbReference type="EMBL" id="JACTUZ010000142">
    <property type="protein sequence ID" value="MBC9179372.1"/>
    <property type="molecule type" value="Genomic_DNA"/>
</dbReference>
<name>A0ABR7RD06_9PROT</name>
<dbReference type="Proteomes" id="UP000603940">
    <property type="component" value="Unassembled WGS sequence"/>
</dbReference>
<dbReference type="GO" id="GO:0016301">
    <property type="term" value="F:kinase activity"/>
    <property type="evidence" value="ECO:0007669"/>
    <property type="project" value="UniProtKB-KW"/>
</dbReference>
<keyword evidence="2" id="KW-0808">Transferase</keyword>